<reference evidence="1" key="1">
    <citation type="thesis" date="2020" institute="ProQuest LLC" country="789 East Eisenhower Parkway, Ann Arbor, MI, USA">
        <title>Comparative Genomics and Chromosome Evolution.</title>
        <authorList>
            <person name="Mudd A.B."/>
        </authorList>
    </citation>
    <scope>NUCLEOTIDE SEQUENCE</scope>
    <source>
        <strain evidence="1">1538</strain>
        <tissue evidence="1">Blood</tissue>
    </source>
</reference>
<proteinExistence type="predicted"/>
<gene>
    <name evidence="1" type="ORF">GDO54_018006</name>
</gene>
<keyword evidence="2" id="KW-1185">Reference proteome</keyword>
<accession>A0AAV3A2P3</accession>
<name>A0AAV3A2P3_PYXAD</name>
<dbReference type="AlphaFoldDB" id="A0AAV3A2P3"/>
<protein>
    <submittedName>
        <fullName evidence="1">Uncharacterized protein</fullName>
    </submittedName>
</protein>
<organism evidence="1 2">
    <name type="scientific">Pyxicephalus adspersus</name>
    <name type="common">African bullfrog</name>
    <dbReference type="NCBI Taxonomy" id="30357"/>
    <lineage>
        <taxon>Eukaryota</taxon>
        <taxon>Metazoa</taxon>
        <taxon>Chordata</taxon>
        <taxon>Craniata</taxon>
        <taxon>Vertebrata</taxon>
        <taxon>Euteleostomi</taxon>
        <taxon>Amphibia</taxon>
        <taxon>Batrachia</taxon>
        <taxon>Anura</taxon>
        <taxon>Neobatrachia</taxon>
        <taxon>Ranoidea</taxon>
        <taxon>Pyxicephalidae</taxon>
        <taxon>Pyxicephalinae</taxon>
        <taxon>Pyxicephalus</taxon>
    </lineage>
</organism>
<dbReference type="EMBL" id="DYDO01000007">
    <property type="protein sequence ID" value="DBA21349.1"/>
    <property type="molecule type" value="Genomic_DNA"/>
</dbReference>
<comment type="caution">
    <text evidence="1">The sequence shown here is derived from an EMBL/GenBank/DDBJ whole genome shotgun (WGS) entry which is preliminary data.</text>
</comment>
<dbReference type="Proteomes" id="UP001181693">
    <property type="component" value="Unassembled WGS sequence"/>
</dbReference>
<evidence type="ECO:0000313" key="2">
    <source>
        <dbReference type="Proteomes" id="UP001181693"/>
    </source>
</evidence>
<sequence length="83" mass="9484">MHFAINQNVHGTITSSYSGEEYSPCTIISYTNSDTKVKIEGAWILLPLFMDTKKLAVSRLFKTPIEMNWPFRDLICSAKNKQL</sequence>
<evidence type="ECO:0000313" key="1">
    <source>
        <dbReference type="EMBL" id="DBA21349.1"/>
    </source>
</evidence>